<dbReference type="STRING" id="1494590.ATN84_18370"/>
<sequence>MIRPILLLCMATILSGCASMTYSLPKCDGYSRRPLNRAIWHWDDNSDLKQKHSDTSPVILPRVASYVGARREPPAFTHLDVDASYRSCKG</sequence>
<dbReference type="RefSeq" id="WP_068884295.1">
    <property type="nucleotide sequence ID" value="NZ_LNTU01000037.1"/>
</dbReference>
<feature type="chain" id="PRO_5007465240" description="Type IV secretion system protein VirB7" evidence="1">
    <location>
        <begin position="19"/>
        <end position="90"/>
    </location>
</feature>
<reference evidence="2 3" key="1">
    <citation type="submission" date="2015-11" db="EMBL/GenBank/DDBJ databases">
        <title>Draft genome sequence of Paramesorhizobium deserti A-3-E, a strain highly resistant to diverse beta-lactam antibiotics.</title>
        <authorList>
            <person name="Lv R."/>
            <person name="Yang X."/>
            <person name="Fang N."/>
            <person name="Guo J."/>
            <person name="Luo X."/>
            <person name="Peng F."/>
            <person name="Yang R."/>
            <person name="Cui Y."/>
            <person name="Fang C."/>
            <person name="Song Y."/>
        </authorList>
    </citation>
    <scope>NUCLEOTIDE SEQUENCE [LARGE SCALE GENOMIC DNA]</scope>
    <source>
        <strain evidence="2 3">A-3-E</strain>
    </source>
</reference>
<accession>A0A135HRS8</accession>
<comment type="caution">
    <text evidence="2">The sequence shown here is derived from an EMBL/GenBank/DDBJ whole genome shotgun (WGS) entry which is preliminary data.</text>
</comment>
<dbReference type="EMBL" id="LNTU01000037">
    <property type="protein sequence ID" value="KXF75919.1"/>
    <property type="molecule type" value="Genomic_DNA"/>
</dbReference>
<protein>
    <recommendedName>
        <fullName evidence="4">Type IV secretion system protein VirB7</fullName>
    </recommendedName>
</protein>
<evidence type="ECO:0008006" key="4">
    <source>
        <dbReference type="Google" id="ProtNLM"/>
    </source>
</evidence>
<evidence type="ECO:0000313" key="3">
    <source>
        <dbReference type="Proteomes" id="UP000070107"/>
    </source>
</evidence>
<evidence type="ECO:0000313" key="2">
    <source>
        <dbReference type="EMBL" id="KXF75919.1"/>
    </source>
</evidence>
<dbReference type="PROSITE" id="PS51257">
    <property type="entry name" value="PROKAR_LIPOPROTEIN"/>
    <property type="match status" value="1"/>
</dbReference>
<gene>
    <name evidence="2" type="ORF">ATN84_18370</name>
</gene>
<organism evidence="2 3">
    <name type="scientific">Paramesorhizobium deserti</name>
    <dbReference type="NCBI Taxonomy" id="1494590"/>
    <lineage>
        <taxon>Bacteria</taxon>
        <taxon>Pseudomonadati</taxon>
        <taxon>Pseudomonadota</taxon>
        <taxon>Alphaproteobacteria</taxon>
        <taxon>Hyphomicrobiales</taxon>
        <taxon>Phyllobacteriaceae</taxon>
        <taxon>Paramesorhizobium</taxon>
    </lineage>
</organism>
<proteinExistence type="predicted"/>
<dbReference type="OrthoDB" id="8280200at2"/>
<dbReference type="Proteomes" id="UP000070107">
    <property type="component" value="Unassembled WGS sequence"/>
</dbReference>
<keyword evidence="3" id="KW-1185">Reference proteome</keyword>
<evidence type="ECO:0000256" key="1">
    <source>
        <dbReference type="SAM" id="SignalP"/>
    </source>
</evidence>
<keyword evidence="1" id="KW-0732">Signal</keyword>
<name>A0A135HRS8_9HYPH</name>
<dbReference type="AlphaFoldDB" id="A0A135HRS8"/>
<feature type="signal peptide" evidence="1">
    <location>
        <begin position="1"/>
        <end position="18"/>
    </location>
</feature>